<dbReference type="EMBL" id="UOFN01000050">
    <property type="protein sequence ID" value="VAW75626.1"/>
    <property type="molecule type" value="Genomic_DNA"/>
</dbReference>
<sequence>MSASRLWLAGLLLVLAGSAGAQDLYMVRADMAFPETMVALQKAVREQGYTLSRVQRVDIGLSKSGFKTDRYRVVFFGKPEEIKQLGEDYPDLVPYLPLKIAIFAEGDETLLLASSFHHLRPAYSQAFVIETFNRWEEDIQRILEQVRLSE</sequence>
<protein>
    <recommendedName>
        <fullName evidence="2">DUF302 domain-containing protein</fullName>
    </recommendedName>
</protein>
<reference evidence="1" key="1">
    <citation type="submission" date="2018-06" db="EMBL/GenBank/DDBJ databases">
        <authorList>
            <person name="Zhirakovskaya E."/>
        </authorList>
    </citation>
    <scope>NUCLEOTIDE SEQUENCE</scope>
</reference>
<organism evidence="1">
    <name type="scientific">hydrothermal vent metagenome</name>
    <dbReference type="NCBI Taxonomy" id="652676"/>
    <lineage>
        <taxon>unclassified sequences</taxon>
        <taxon>metagenomes</taxon>
        <taxon>ecological metagenomes</taxon>
    </lineage>
</organism>
<dbReference type="SUPFAM" id="SSF103247">
    <property type="entry name" value="TT1751-like"/>
    <property type="match status" value="1"/>
</dbReference>
<name>A0A3B0Z4K7_9ZZZZ</name>
<dbReference type="Gene3D" id="3.30.310.70">
    <property type="entry name" value="TT1751-like domain"/>
    <property type="match status" value="1"/>
</dbReference>
<evidence type="ECO:0008006" key="2">
    <source>
        <dbReference type="Google" id="ProtNLM"/>
    </source>
</evidence>
<proteinExistence type="predicted"/>
<evidence type="ECO:0000313" key="1">
    <source>
        <dbReference type="EMBL" id="VAW75626.1"/>
    </source>
</evidence>
<dbReference type="InterPro" id="IPR035923">
    <property type="entry name" value="TT1751-like_sf"/>
</dbReference>
<dbReference type="AlphaFoldDB" id="A0A3B0Z4K7"/>
<gene>
    <name evidence="1" type="ORF">MNBD_GAMMA15-895</name>
</gene>
<accession>A0A3B0Z4K7</accession>